<keyword evidence="5" id="KW-0808">Transferase</keyword>
<accession>A0A6M1RY98</accession>
<dbReference type="FunFam" id="3.40.640.10:FF:000084">
    <property type="entry name" value="IscS-like cysteine desulfurase"/>
    <property type="match status" value="1"/>
</dbReference>
<gene>
    <name evidence="12" type="ORF">G4L39_13090</name>
</gene>
<evidence type="ECO:0000313" key="12">
    <source>
        <dbReference type="EMBL" id="NGO40324.1"/>
    </source>
</evidence>
<dbReference type="SUPFAM" id="SSF53383">
    <property type="entry name" value="PLP-dependent transferases"/>
    <property type="match status" value="1"/>
</dbReference>
<reference evidence="12 13" key="1">
    <citation type="submission" date="2020-02" db="EMBL/GenBank/DDBJ databases">
        <title>Draft genome sequence of Limisphaera ngatamarikiensis NGM72.4T, a thermophilic Verrucomicrobia grouped in subdivision 3.</title>
        <authorList>
            <person name="Carere C.R."/>
            <person name="Steen J."/>
            <person name="Hugenholtz P."/>
            <person name="Stott M.B."/>
        </authorList>
    </citation>
    <scope>NUCLEOTIDE SEQUENCE [LARGE SCALE GENOMIC DNA]</scope>
    <source>
        <strain evidence="12 13">NGM72.4</strain>
    </source>
</reference>
<comment type="similarity">
    <text evidence="3">Belongs to the class-V pyridoxal-phosphate-dependent aminotransferase family. NifS/IscS subfamily.</text>
</comment>
<dbReference type="InterPro" id="IPR000192">
    <property type="entry name" value="Aminotrans_V_dom"/>
</dbReference>
<evidence type="ECO:0000256" key="2">
    <source>
        <dbReference type="ARBA" id="ARBA00003120"/>
    </source>
</evidence>
<dbReference type="Proteomes" id="UP000477311">
    <property type="component" value="Unassembled WGS sequence"/>
</dbReference>
<dbReference type="Gene3D" id="3.40.640.10">
    <property type="entry name" value="Type I PLP-dependent aspartate aminotransferase-like (Major domain)"/>
    <property type="match status" value="1"/>
</dbReference>
<proteinExistence type="inferred from homology"/>
<dbReference type="EMBL" id="JAAKYA010000085">
    <property type="protein sequence ID" value="NGO40324.1"/>
    <property type="molecule type" value="Genomic_DNA"/>
</dbReference>
<evidence type="ECO:0000313" key="13">
    <source>
        <dbReference type="Proteomes" id="UP000477311"/>
    </source>
</evidence>
<keyword evidence="9" id="KW-0411">Iron-sulfur</keyword>
<dbReference type="InterPro" id="IPR015421">
    <property type="entry name" value="PyrdxlP-dep_Trfase_major"/>
</dbReference>
<evidence type="ECO:0000256" key="5">
    <source>
        <dbReference type="ARBA" id="ARBA00022679"/>
    </source>
</evidence>
<comment type="function">
    <text evidence="2">Catalyzes the removal of elemental sulfur atoms from cysteine to produce alanine. Seems to participate in the biosynthesis of the nitrogenase metalloclusters by providing the inorganic sulfur required for the Fe-S core formation.</text>
</comment>
<feature type="domain" description="Aminotransferase class V" evidence="11">
    <location>
        <begin position="4"/>
        <end position="366"/>
    </location>
</feature>
<keyword evidence="6" id="KW-0479">Metal-binding</keyword>
<organism evidence="12 13">
    <name type="scientific">Limisphaera ngatamarikiensis</name>
    <dbReference type="NCBI Taxonomy" id="1324935"/>
    <lineage>
        <taxon>Bacteria</taxon>
        <taxon>Pseudomonadati</taxon>
        <taxon>Verrucomicrobiota</taxon>
        <taxon>Verrucomicrobiia</taxon>
        <taxon>Limisphaerales</taxon>
        <taxon>Limisphaeraceae</taxon>
        <taxon>Limisphaera</taxon>
    </lineage>
</organism>
<dbReference type="InterPro" id="IPR015422">
    <property type="entry name" value="PyrdxlP-dep_Trfase_small"/>
</dbReference>
<evidence type="ECO:0000256" key="9">
    <source>
        <dbReference type="ARBA" id="ARBA00023014"/>
    </source>
</evidence>
<comment type="catalytic activity">
    <reaction evidence="10">
        <text>(sulfur carrier)-H + L-cysteine = (sulfur carrier)-SH + L-alanine</text>
        <dbReference type="Rhea" id="RHEA:43892"/>
        <dbReference type="Rhea" id="RHEA-COMP:14737"/>
        <dbReference type="Rhea" id="RHEA-COMP:14739"/>
        <dbReference type="ChEBI" id="CHEBI:29917"/>
        <dbReference type="ChEBI" id="CHEBI:35235"/>
        <dbReference type="ChEBI" id="CHEBI:57972"/>
        <dbReference type="ChEBI" id="CHEBI:64428"/>
        <dbReference type="EC" id="2.8.1.7"/>
    </reaction>
</comment>
<evidence type="ECO:0000256" key="1">
    <source>
        <dbReference type="ARBA" id="ARBA00001933"/>
    </source>
</evidence>
<dbReference type="PANTHER" id="PTHR11601">
    <property type="entry name" value="CYSTEINE DESULFURYLASE FAMILY MEMBER"/>
    <property type="match status" value="1"/>
</dbReference>
<dbReference type="InterPro" id="IPR016454">
    <property type="entry name" value="Cysteine_dSase"/>
</dbReference>
<evidence type="ECO:0000256" key="4">
    <source>
        <dbReference type="ARBA" id="ARBA00012239"/>
    </source>
</evidence>
<evidence type="ECO:0000256" key="3">
    <source>
        <dbReference type="ARBA" id="ARBA00006490"/>
    </source>
</evidence>
<name>A0A6M1RY98_9BACT</name>
<evidence type="ECO:0000256" key="7">
    <source>
        <dbReference type="ARBA" id="ARBA00022898"/>
    </source>
</evidence>
<comment type="cofactor">
    <cofactor evidence="1">
        <name>pyridoxal 5'-phosphate</name>
        <dbReference type="ChEBI" id="CHEBI:597326"/>
    </cofactor>
</comment>
<dbReference type="PANTHER" id="PTHR11601:SF34">
    <property type="entry name" value="CYSTEINE DESULFURASE"/>
    <property type="match status" value="1"/>
</dbReference>
<evidence type="ECO:0000256" key="6">
    <source>
        <dbReference type="ARBA" id="ARBA00022723"/>
    </source>
</evidence>
<dbReference type="GO" id="GO:0031071">
    <property type="term" value="F:cysteine desulfurase activity"/>
    <property type="evidence" value="ECO:0007669"/>
    <property type="project" value="UniProtKB-EC"/>
</dbReference>
<evidence type="ECO:0000256" key="8">
    <source>
        <dbReference type="ARBA" id="ARBA00023004"/>
    </source>
</evidence>
<protein>
    <recommendedName>
        <fullName evidence="4">cysteine desulfurase</fullName>
        <ecNumber evidence="4">2.8.1.7</ecNumber>
    </recommendedName>
</protein>
<evidence type="ECO:0000256" key="10">
    <source>
        <dbReference type="ARBA" id="ARBA00050776"/>
    </source>
</evidence>
<keyword evidence="7" id="KW-0663">Pyridoxal phosphate</keyword>
<dbReference type="GO" id="GO:0051536">
    <property type="term" value="F:iron-sulfur cluster binding"/>
    <property type="evidence" value="ECO:0007669"/>
    <property type="project" value="UniProtKB-KW"/>
</dbReference>
<dbReference type="GO" id="GO:0046872">
    <property type="term" value="F:metal ion binding"/>
    <property type="evidence" value="ECO:0007669"/>
    <property type="project" value="UniProtKB-KW"/>
</dbReference>
<dbReference type="AlphaFoldDB" id="A0A6M1RY98"/>
<comment type="caution">
    <text evidence="12">The sequence shown here is derived from an EMBL/GenBank/DDBJ whole genome shotgun (WGS) entry which is preliminary data.</text>
</comment>
<dbReference type="Gene3D" id="1.10.260.50">
    <property type="match status" value="1"/>
</dbReference>
<keyword evidence="13" id="KW-1185">Reference proteome</keyword>
<dbReference type="InterPro" id="IPR015424">
    <property type="entry name" value="PyrdxlP-dep_Trfase"/>
</dbReference>
<dbReference type="PIRSF" id="PIRSF005572">
    <property type="entry name" value="NifS"/>
    <property type="match status" value="1"/>
</dbReference>
<dbReference type="Pfam" id="PF00266">
    <property type="entry name" value="Aminotran_5"/>
    <property type="match status" value="1"/>
</dbReference>
<dbReference type="RefSeq" id="WP_165108810.1">
    <property type="nucleotide sequence ID" value="NZ_JAAKYA010000085.1"/>
</dbReference>
<dbReference type="EC" id="2.8.1.7" evidence="4"/>
<keyword evidence="8" id="KW-0408">Iron</keyword>
<evidence type="ECO:0000259" key="11">
    <source>
        <dbReference type="Pfam" id="PF00266"/>
    </source>
</evidence>
<dbReference type="Gene3D" id="3.90.1150.10">
    <property type="entry name" value="Aspartate Aminotransferase, domain 1"/>
    <property type="match status" value="1"/>
</dbReference>
<sequence length="388" mass="41691">MRTIYCDYNATTPLDPGVRAAMEPFLTEVWGNPSSLHRIGRRARAALDEARERAASVLGVKPGEIVFTSGGTESVNLAILGAARARRERGRHLITSAIEHHAVLHAMEYLERREGFEVTRLPVTPGGFVDPETLRRAIRPDTVLVSIMAANNEIGTLQPVRELAAACRERGVLFHTDAVQFFGKVPFESVRDLGADLVSLCAHKFHGPKGAGLLYIRSPLQIDPILFGGPHENERRAGTENLAAIAGLVRAMEQFLKPPVFEPERMRQLTCRLLKGLLQVPGVHLLGSPERRLPNTVAVGVEGLDSATLVAALDVEGVCASAGSACTSGALEPSHVAVALGVPSDIAAGLVRFSLGRETTEADVHTVIEVFQRVVQVGRSCGQPAGRL</sequence>